<keyword evidence="1" id="KW-0597">Phosphoprotein</keyword>
<gene>
    <name evidence="3" type="ORF">I4Q42_02815</name>
</gene>
<keyword evidence="4" id="KW-1185">Reference proteome</keyword>
<protein>
    <recommendedName>
        <fullName evidence="2">Response regulatory domain-containing protein</fullName>
    </recommendedName>
</protein>
<dbReference type="PROSITE" id="PS50110">
    <property type="entry name" value="RESPONSE_REGULATORY"/>
    <property type="match status" value="1"/>
</dbReference>
<evidence type="ECO:0000313" key="4">
    <source>
        <dbReference type="Proteomes" id="UP000639859"/>
    </source>
</evidence>
<dbReference type="InterPro" id="IPR001789">
    <property type="entry name" value="Sig_transdc_resp-reg_receiver"/>
</dbReference>
<evidence type="ECO:0000259" key="2">
    <source>
        <dbReference type="PROSITE" id="PS50110"/>
    </source>
</evidence>
<sequence length="73" mass="7549">MDLRMPLMDGETAARRIREGGGPSSATPILAFSADADPKLSSELFDGVLAKPLEIGALLGGIVAALGRERRAA</sequence>
<feature type="domain" description="Response regulatory" evidence="2">
    <location>
        <begin position="1"/>
        <end position="66"/>
    </location>
</feature>
<dbReference type="InterPro" id="IPR011006">
    <property type="entry name" value="CheY-like_superfamily"/>
</dbReference>
<evidence type="ECO:0000313" key="3">
    <source>
        <dbReference type="EMBL" id="MBI1682592.1"/>
    </source>
</evidence>
<proteinExistence type="predicted"/>
<organism evidence="3 4">
    <name type="scientific">Caulobacter hibisci</name>
    <dbReference type="NCBI Taxonomy" id="2035993"/>
    <lineage>
        <taxon>Bacteria</taxon>
        <taxon>Pseudomonadati</taxon>
        <taxon>Pseudomonadota</taxon>
        <taxon>Alphaproteobacteria</taxon>
        <taxon>Caulobacterales</taxon>
        <taxon>Caulobacteraceae</taxon>
        <taxon>Caulobacter</taxon>
    </lineage>
</organism>
<dbReference type="Gene3D" id="3.40.50.2300">
    <property type="match status" value="1"/>
</dbReference>
<evidence type="ECO:0000256" key="1">
    <source>
        <dbReference type="PROSITE-ProRule" id="PRU00169"/>
    </source>
</evidence>
<name>A0ABS0SSI0_9CAUL</name>
<reference evidence="3 4" key="1">
    <citation type="submission" date="2020-11" db="EMBL/GenBank/DDBJ databases">
        <title>genome sequence of strain KACC 18849.</title>
        <authorList>
            <person name="Gao J."/>
            <person name="Zhang X."/>
        </authorList>
    </citation>
    <scope>NUCLEOTIDE SEQUENCE [LARGE SCALE GENOMIC DNA]</scope>
    <source>
        <strain evidence="3 4">KACC 18849</strain>
    </source>
</reference>
<dbReference type="EMBL" id="JADWOX010000001">
    <property type="protein sequence ID" value="MBI1682592.1"/>
    <property type="molecule type" value="Genomic_DNA"/>
</dbReference>
<dbReference type="Proteomes" id="UP000639859">
    <property type="component" value="Unassembled WGS sequence"/>
</dbReference>
<comment type="caution">
    <text evidence="3">The sequence shown here is derived from an EMBL/GenBank/DDBJ whole genome shotgun (WGS) entry which is preliminary data.</text>
</comment>
<accession>A0ABS0SSI0</accession>
<feature type="modified residue" description="4-aspartylphosphate" evidence="1">
    <location>
        <position position="2"/>
    </location>
</feature>
<dbReference type="SUPFAM" id="SSF52172">
    <property type="entry name" value="CheY-like"/>
    <property type="match status" value="1"/>
</dbReference>